<sequence>MFMFGTSIFVTRNVGFPSNCCSSSSVDCASCSFASMAEYRRKDIELVGTLDKASATEFLLPLMCRTSLVKDVM</sequence>
<dbReference type="EMBL" id="KL363205">
    <property type="protein sequence ID" value="KFD54761.1"/>
    <property type="molecule type" value="Genomic_DNA"/>
</dbReference>
<dbReference type="Proteomes" id="UP000030764">
    <property type="component" value="Unassembled WGS sequence"/>
</dbReference>
<reference evidence="1 2" key="1">
    <citation type="journal article" date="2014" name="Nat. Genet.">
        <title>Genome and transcriptome of the porcine whipworm Trichuris suis.</title>
        <authorList>
            <person name="Jex A.R."/>
            <person name="Nejsum P."/>
            <person name="Schwarz E.M."/>
            <person name="Hu L."/>
            <person name="Young N.D."/>
            <person name="Hall R.S."/>
            <person name="Korhonen P.K."/>
            <person name="Liao S."/>
            <person name="Thamsborg S."/>
            <person name="Xia J."/>
            <person name="Xu P."/>
            <person name="Wang S."/>
            <person name="Scheerlinck J.P."/>
            <person name="Hofmann A."/>
            <person name="Sternberg P.W."/>
            <person name="Wang J."/>
            <person name="Gasser R.B."/>
        </authorList>
    </citation>
    <scope>NUCLEOTIDE SEQUENCE [LARGE SCALE GENOMIC DNA]</scope>
    <source>
        <strain evidence="1">DCEP-RM93M</strain>
    </source>
</reference>
<name>A0A085MC15_9BILA</name>
<gene>
    <name evidence="1" type="ORF">M513_04461</name>
</gene>
<evidence type="ECO:0000313" key="1">
    <source>
        <dbReference type="EMBL" id="KFD54761.1"/>
    </source>
</evidence>
<organism evidence="1 2">
    <name type="scientific">Trichuris suis</name>
    <name type="common">pig whipworm</name>
    <dbReference type="NCBI Taxonomy" id="68888"/>
    <lineage>
        <taxon>Eukaryota</taxon>
        <taxon>Metazoa</taxon>
        <taxon>Ecdysozoa</taxon>
        <taxon>Nematoda</taxon>
        <taxon>Enoplea</taxon>
        <taxon>Dorylaimia</taxon>
        <taxon>Trichinellida</taxon>
        <taxon>Trichuridae</taxon>
        <taxon>Trichuris</taxon>
    </lineage>
</organism>
<dbReference type="AlphaFoldDB" id="A0A085MC15"/>
<keyword evidence="2" id="KW-1185">Reference proteome</keyword>
<protein>
    <submittedName>
        <fullName evidence="1">Uncharacterized protein</fullName>
    </submittedName>
</protein>
<evidence type="ECO:0000313" key="2">
    <source>
        <dbReference type="Proteomes" id="UP000030764"/>
    </source>
</evidence>
<accession>A0A085MC15</accession>
<proteinExistence type="predicted"/>